<dbReference type="InterPro" id="IPR000731">
    <property type="entry name" value="SSD"/>
</dbReference>
<dbReference type="SUPFAM" id="SSF82866">
    <property type="entry name" value="Multidrug efflux transporter AcrB transmembrane domain"/>
    <property type="match status" value="2"/>
</dbReference>
<dbReference type="Gene3D" id="1.20.1640.10">
    <property type="entry name" value="Multidrug efflux transporter AcrB transmembrane domain"/>
    <property type="match status" value="2"/>
</dbReference>
<evidence type="ECO:0000256" key="4">
    <source>
        <dbReference type="ARBA" id="ARBA00022989"/>
    </source>
</evidence>
<evidence type="ECO:0000313" key="10">
    <source>
        <dbReference type="EMBL" id="KAK6758405.1"/>
    </source>
</evidence>
<feature type="transmembrane region" description="Helical" evidence="8">
    <location>
        <begin position="783"/>
        <end position="801"/>
    </location>
</feature>
<dbReference type="PROSITE" id="PS50156">
    <property type="entry name" value="SSD"/>
    <property type="match status" value="1"/>
</dbReference>
<keyword evidence="3 8" id="KW-0812">Transmembrane</keyword>
<protein>
    <recommendedName>
        <fullName evidence="9">SSD domain-containing protein</fullName>
    </recommendedName>
</protein>
<feature type="compositionally biased region" description="Basic and acidic residues" evidence="7">
    <location>
        <begin position="910"/>
        <end position="919"/>
    </location>
</feature>
<feature type="transmembrane region" description="Helical" evidence="8">
    <location>
        <begin position="287"/>
        <end position="311"/>
    </location>
</feature>
<keyword evidence="4 8" id="KW-1133">Transmembrane helix</keyword>
<dbReference type="InterPro" id="IPR051697">
    <property type="entry name" value="Patched_domain-protein"/>
</dbReference>
<evidence type="ECO:0000256" key="6">
    <source>
        <dbReference type="ARBA" id="ARBA00023180"/>
    </source>
</evidence>
<keyword evidence="11" id="KW-1185">Reference proteome</keyword>
<feature type="transmembrane region" description="Helical" evidence="8">
    <location>
        <begin position="726"/>
        <end position="744"/>
    </location>
</feature>
<feature type="region of interest" description="Disordered" evidence="7">
    <location>
        <begin position="905"/>
        <end position="925"/>
    </location>
</feature>
<evidence type="ECO:0000256" key="1">
    <source>
        <dbReference type="ARBA" id="ARBA00004141"/>
    </source>
</evidence>
<comment type="caution">
    <text evidence="10">The sequence shown here is derived from an EMBL/GenBank/DDBJ whole genome shotgun (WGS) entry which is preliminary data.</text>
</comment>
<evidence type="ECO:0000259" key="9">
    <source>
        <dbReference type="PROSITE" id="PS50156"/>
    </source>
</evidence>
<dbReference type="Pfam" id="PF02460">
    <property type="entry name" value="Patched"/>
    <property type="match status" value="2"/>
</dbReference>
<evidence type="ECO:0000256" key="2">
    <source>
        <dbReference type="ARBA" id="ARBA00005585"/>
    </source>
</evidence>
<reference evidence="10 11" key="1">
    <citation type="submission" date="2023-08" db="EMBL/GenBank/DDBJ databases">
        <title>A Necator americanus chromosomal reference genome.</title>
        <authorList>
            <person name="Ilik V."/>
            <person name="Petrzelkova K.J."/>
            <person name="Pardy F."/>
            <person name="Fuh T."/>
            <person name="Niatou-Singa F.S."/>
            <person name="Gouil Q."/>
            <person name="Baker L."/>
            <person name="Ritchie M.E."/>
            <person name="Jex A.R."/>
            <person name="Gazzola D."/>
            <person name="Li H."/>
            <person name="Toshio Fujiwara R."/>
            <person name="Zhan B."/>
            <person name="Aroian R.V."/>
            <person name="Pafco B."/>
            <person name="Schwarz E.M."/>
        </authorList>
    </citation>
    <scope>NUCLEOTIDE SEQUENCE [LARGE SCALE GENOMIC DNA]</scope>
    <source>
        <strain evidence="10 11">Aroian</strain>
        <tissue evidence="10">Whole animal</tissue>
    </source>
</reference>
<comment type="subcellular location">
    <subcellularLocation>
        <location evidence="1">Membrane</location>
        <topology evidence="1">Multi-pass membrane protein</topology>
    </subcellularLocation>
</comment>
<feature type="transmembrane region" description="Helical" evidence="8">
    <location>
        <begin position="519"/>
        <end position="537"/>
    </location>
</feature>
<feature type="domain" description="SSD" evidence="9">
    <location>
        <begin position="265"/>
        <end position="464"/>
    </location>
</feature>
<dbReference type="PANTHER" id="PTHR10796">
    <property type="entry name" value="PATCHED-RELATED"/>
    <property type="match status" value="1"/>
</dbReference>
<feature type="transmembrane region" description="Helical" evidence="8">
    <location>
        <begin position="821"/>
        <end position="842"/>
    </location>
</feature>
<feature type="transmembrane region" description="Helical" evidence="8">
    <location>
        <begin position="258"/>
        <end position="275"/>
    </location>
</feature>
<name>A0ABR1E6R9_NECAM</name>
<sequence length="925" mass="104973">MPRDLCSLALPRCAFDWSRADYQYPAPFFWIPVCVTLFSAFGLLRFYEENRIWYLYSPSGADSHYEHAVANEFFNDRGGKFWLEVTITARDFGNLLRRSYFDEVESLSNYLQYNFTSECFVEGRKQCTFAELCSGSSCAENQVVPLFNLIYRNASSRLHPNFRLTYPTMHLYNDEYYVGEHFAGVEIDKNTNRISSVKVIVLYFRTDRQNDEVASSLRSWETSMFDYVEHFQHPILNITCNSDALIAREVRRNGLTCVPFFTISVALVYCFILITNRREHFRLAHSIFMAFLGVAGPLMAVGTTFCFLFLLGFPFNSITLVMPFLIIGVGSDDVFIIIHAMRKTDKRKSLEDQIENVKLVRLLSLVRSMPRCSERSLYNLLGFHAKMPTISTEMELVIKTRRSSETMEEAGPSITVTSVTNILSFGIGILTPTPAISIFCLYTCVGVAIDFVYQLTFFVAALVYEEIRIAGPEKPPIEDVVKNKEIISAKLSVRSVYPADPDGIVAKYCRILKTWQSRLALLFILIIYWAASIYGCLKMEIRMDTTNLVLKDSPLHNVAYVYENFLWKEGQLVLVFVNDPPDLSKEENQRRMLGLVGEFEDLPYSMGKNSTSFWLRSFLYQSALYQTTDGFYPLLDAWLQDAESGGSRWNDMIRLKRNMSGMVIGVEKFMFATASAMGEEASWNTRAKLQHTWREVAKRNKQYNVTIFQTYSFYVDQLDSIGGNTLSTVIVAAITMDLACFLMIPSASSIVSSSIAMLSINVGVFGLLSLWNVNLDPISMCTTLMSIGFSVDFTAHISYHFYRNPISWTTDERLADALRSIGWPMIQAGFSTILCISPLLLIDSYMVYVFAKTIYLVIGLGLLHGIVFLPALLLSIGCAVQPVHKVSPPPNNLVKTLEVAELDSTTQSEQLKRVDDSMQKGRKQG</sequence>
<keyword evidence="5 8" id="KW-0472">Membrane</keyword>
<dbReference type="PANTHER" id="PTHR10796:SF87">
    <property type="entry name" value="SSD DOMAIN-CONTAINING PROTEIN"/>
    <property type="match status" value="1"/>
</dbReference>
<keyword evidence="6" id="KW-0325">Glycoprotein</keyword>
<dbReference type="Proteomes" id="UP001303046">
    <property type="component" value="Unassembled WGS sequence"/>
</dbReference>
<evidence type="ECO:0000256" key="5">
    <source>
        <dbReference type="ARBA" id="ARBA00023136"/>
    </source>
</evidence>
<feature type="transmembrane region" description="Helical" evidence="8">
    <location>
        <begin position="317"/>
        <end position="338"/>
    </location>
</feature>
<organism evidence="10 11">
    <name type="scientific">Necator americanus</name>
    <name type="common">Human hookworm</name>
    <dbReference type="NCBI Taxonomy" id="51031"/>
    <lineage>
        <taxon>Eukaryota</taxon>
        <taxon>Metazoa</taxon>
        <taxon>Ecdysozoa</taxon>
        <taxon>Nematoda</taxon>
        <taxon>Chromadorea</taxon>
        <taxon>Rhabditida</taxon>
        <taxon>Rhabditina</taxon>
        <taxon>Rhabditomorpha</taxon>
        <taxon>Strongyloidea</taxon>
        <taxon>Ancylostomatidae</taxon>
        <taxon>Bunostominae</taxon>
        <taxon>Necator</taxon>
    </lineage>
</organism>
<proteinExistence type="inferred from homology"/>
<feature type="transmembrane region" description="Helical" evidence="8">
    <location>
        <begin position="750"/>
        <end position="771"/>
    </location>
</feature>
<dbReference type="InterPro" id="IPR003392">
    <property type="entry name" value="PTHD_SSD"/>
</dbReference>
<gene>
    <name evidence="10" type="primary">Necator_chrV.g20719</name>
    <name evidence="10" type="ORF">RB195_015926</name>
</gene>
<comment type="similarity">
    <text evidence="2">Belongs to the patched family.</text>
</comment>
<evidence type="ECO:0000256" key="3">
    <source>
        <dbReference type="ARBA" id="ARBA00022692"/>
    </source>
</evidence>
<evidence type="ECO:0000256" key="7">
    <source>
        <dbReference type="SAM" id="MobiDB-lite"/>
    </source>
</evidence>
<dbReference type="EMBL" id="JAVFWL010000005">
    <property type="protein sequence ID" value="KAK6758405.1"/>
    <property type="molecule type" value="Genomic_DNA"/>
</dbReference>
<feature type="transmembrane region" description="Helical" evidence="8">
    <location>
        <begin position="854"/>
        <end position="876"/>
    </location>
</feature>
<accession>A0ABR1E6R9</accession>
<evidence type="ECO:0000313" key="11">
    <source>
        <dbReference type="Proteomes" id="UP001303046"/>
    </source>
</evidence>
<evidence type="ECO:0000256" key="8">
    <source>
        <dbReference type="SAM" id="Phobius"/>
    </source>
</evidence>